<keyword evidence="1" id="KW-0732">Signal</keyword>
<evidence type="ECO:0000313" key="4">
    <source>
        <dbReference type="Proteomes" id="UP000640333"/>
    </source>
</evidence>
<evidence type="ECO:0000259" key="2">
    <source>
        <dbReference type="SMART" id="SM00858"/>
    </source>
</evidence>
<reference evidence="3" key="1">
    <citation type="submission" date="2020-10" db="EMBL/GenBank/DDBJ databases">
        <title>Bacterium isolated from coastal waters sediment.</title>
        <authorList>
            <person name="Chen R.-J."/>
            <person name="Lu D.-C."/>
            <person name="Zhu K.-L."/>
            <person name="Du Z.-J."/>
        </authorList>
    </citation>
    <scope>NUCLEOTIDE SEQUENCE</scope>
    <source>
        <strain evidence="3">N1Y112</strain>
    </source>
</reference>
<dbReference type="Pfam" id="PF16976">
    <property type="entry name" value="RcpC"/>
    <property type="match status" value="1"/>
</dbReference>
<sequence length="256" mass="28154">MFKRRTLTLFFLSIAFAVGAAWIANNWISSQQTTVAKQEEIGTPVVLAALDIPYGHTIEKRHLKVVMMPKDVAPENSFHAIDDVIGKVTTDILLPGEIIRMERVSDHLEGATLAALIEPNMRAFTVRVNDVVGVAGFLLPGNKVDVISSRSSGNSKRVITETVLKDIKVLAVDQTARTDKNDPVVVRAVTLEVTPRQAEQLAKARGEGNIQLTLRNPVEEPKQVAKAKPKPKRTYVAPPKVIVIKGTQWQSKKVPM</sequence>
<evidence type="ECO:0000313" key="3">
    <source>
        <dbReference type="EMBL" id="MBE9398145.1"/>
    </source>
</evidence>
<dbReference type="NCBIfam" id="TIGR03177">
    <property type="entry name" value="pilus_cpaB"/>
    <property type="match status" value="1"/>
</dbReference>
<comment type="caution">
    <text evidence="3">The sequence shown here is derived from an EMBL/GenBank/DDBJ whole genome shotgun (WGS) entry which is preliminary data.</text>
</comment>
<organism evidence="3 4">
    <name type="scientific">Pontibacterium sinense</name>
    <dbReference type="NCBI Taxonomy" id="2781979"/>
    <lineage>
        <taxon>Bacteria</taxon>
        <taxon>Pseudomonadati</taxon>
        <taxon>Pseudomonadota</taxon>
        <taxon>Gammaproteobacteria</taxon>
        <taxon>Oceanospirillales</taxon>
        <taxon>Oceanospirillaceae</taxon>
        <taxon>Pontibacterium</taxon>
    </lineage>
</organism>
<dbReference type="Pfam" id="PF08666">
    <property type="entry name" value="SAF"/>
    <property type="match status" value="1"/>
</dbReference>
<evidence type="ECO:0000256" key="1">
    <source>
        <dbReference type="SAM" id="SignalP"/>
    </source>
</evidence>
<gene>
    <name evidence="3" type="primary">cpaB</name>
    <name evidence="3" type="ORF">IOQ59_12855</name>
</gene>
<dbReference type="RefSeq" id="WP_193953777.1">
    <property type="nucleotide sequence ID" value="NZ_JADEYS010000012.1"/>
</dbReference>
<dbReference type="AlphaFoldDB" id="A0A8J7FVK2"/>
<protein>
    <submittedName>
        <fullName evidence="3">Flp pilus assembly protein CpaB</fullName>
    </submittedName>
</protein>
<dbReference type="SMART" id="SM00858">
    <property type="entry name" value="SAF"/>
    <property type="match status" value="1"/>
</dbReference>
<dbReference type="InterPro" id="IPR017592">
    <property type="entry name" value="Pilus_assmbl_Flp-typ_CpaB"/>
</dbReference>
<dbReference type="InterPro" id="IPR013974">
    <property type="entry name" value="SAF"/>
</dbReference>
<dbReference type="Proteomes" id="UP000640333">
    <property type="component" value="Unassembled WGS sequence"/>
</dbReference>
<dbReference type="InterPro" id="IPR031571">
    <property type="entry name" value="RcpC_dom"/>
</dbReference>
<dbReference type="EMBL" id="JADEYS010000012">
    <property type="protein sequence ID" value="MBE9398145.1"/>
    <property type="molecule type" value="Genomic_DNA"/>
</dbReference>
<accession>A0A8J7FVK2</accession>
<feature type="chain" id="PRO_5035154308" evidence="1">
    <location>
        <begin position="21"/>
        <end position="256"/>
    </location>
</feature>
<dbReference type="Gene3D" id="3.90.1210.10">
    <property type="entry name" value="Antifreeze-like/N-acetylneuraminic acid synthase C-terminal domain"/>
    <property type="match status" value="1"/>
</dbReference>
<feature type="signal peptide" evidence="1">
    <location>
        <begin position="1"/>
        <end position="20"/>
    </location>
</feature>
<proteinExistence type="predicted"/>
<dbReference type="CDD" id="cd11614">
    <property type="entry name" value="SAF_CpaB_FlgA_like"/>
    <property type="match status" value="1"/>
</dbReference>
<feature type="domain" description="SAF" evidence="2">
    <location>
        <begin position="43"/>
        <end position="105"/>
    </location>
</feature>
<keyword evidence="4" id="KW-1185">Reference proteome</keyword>
<name>A0A8J7FVK2_9GAMM</name>